<sequence>MKLDLHVHTTAYSACSVMSPDEMMLAAKENGLDGICITEHNRIWSADEAEALSEKHGLPVFRGMEITTTGGDILVFGLEEEPGELWTPALLKAKVDAVGGVAIAAHPFRGFLVFGFGDLQMDVKDALENPTFSQVHGLEVCNSLVTDAENTLARDVADAAGLLKFAGSDAHKAASVGTCVMDFHDLIENEEDLVQAVLASRFTIHRMK</sequence>
<dbReference type="Gene3D" id="3.20.20.140">
    <property type="entry name" value="Metal-dependent hydrolases"/>
    <property type="match status" value="1"/>
</dbReference>
<evidence type="ECO:0000313" key="3">
    <source>
        <dbReference type="Proteomes" id="UP000807825"/>
    </source>
</evidence>
<dbReference type="AlphaFoldDB" id="A0A9D6Z319"/>
<evidence type="ECO:0000259" key="1">
    <source>
        <dbReference type="SMART" id="SM00481"/>
    </source>
</evidence>
<comment type="caution">
    <text evidence="2">The sequence shown here is derived from an EMBL/GenBank/DDBJ whole genome shotgun (WGS) entry which is preliminary data.</text>
</comment>
<organism evidence="2 3">
    <name type="scientific">Desulfomonile tiedjei</name>
    <dbReference type="NCBI Taxonomy" id="2358"/>
    <lineage>
        <taxon>Bacteria</taxon>
        <taxon>Pseudomonadati</taxon>
        <taxon>Thermodesulfobacteriota</taxon>
        <taxon>Desulfomonilia</taxon>
        <taxon>Desulfomonilales</taxon>
        <taxon>Desulfomonilaceae</taxon>
        <taxon>Desulfomonile</taxon>
    </lineage>
</organism>
<dbReference type="Pfam" id="PF13263">
    <property type="entry name" value="PHP_C"/>
    <property type="match status" value="1"/>
</dbReference>
<feature type="domain" description="Polymerase/histidinol phosphatase N-terminal" evidence="1">
    <location>
        <begin position="3"/>
        <end position="70"/>
    </location>
</feature>
<dbReference type="GO" id="GO:0004534">
    <property type="term" value="F:5'-3' RNA exonuclease activity"/>
    <property type="evidence" value="ECO:0007669"/>
    <property type="project" value="TreeGrafter"/>
</dbReference>
<dbReference type="InterPro" id="IPR003141">
    <property type="entry name" value="Pol/His_phosphatase_N"/>
</dbReference>
<name>A0A9D6Z319_9BACT</name>
<gene>
    <name evidence="2" type="ORF">HY912_07910</name>
</gene>
<dbReference type="InterPro" id="IPR052018">
    <property type="entry name" value="PHP_domain"/>
</dbReference>
<dbReference type="InterPro" id="IPR004013">
    <property type="entry name" value="PHP_dom"/>
</dbReference>
<dbReference type="GO" id="GO:0035312">
    <property type="term" value="F:5'-3' DNA exonuclease activity"/>
    <property type="evidence" value="ECO:0007669"/>
    <property type="project" value="TreeGrafter"/>
</dbReference>
<evidence type="ECO:0000313" key="2">
    <source>
        <dbReference type="EMBL" id="MBI5249404.1"/>
    </source>
</evidence>
<dbReference type="PANTHER" id="PTHR42924:SF3">
    <property type="entry name" value="POLYMERASE_HISTIDINOL PHOSPHATASE N-TERMINAL DOMAIN-CONTAINING PROTEIN"/>
    <property type="match status" value="1"/>
</dbReference>
<dbReference type="Pfam" id="PF02811">
    <property type="entry name" value="PHP"/>
    <property type="match status" value="1"/>
</dbReference>
<dbReference type="EMBL" id="JACRDE010000217">
    <property type="protein sequence ID" value="MBI5249404.1"/>
    <property type="molecule type" value="Genomic_DNA"/>
</dbReference>
<dbReference type="PANTHER" id="PTHR42924">
    <property type="entry name" value="EXONUCLEASE"/>
    <property type="match status" value="1"/>
</dbReference>
<dbReference type="InterPro" id="IPR016195">
    <property type="entry name" value="Pol/histidinol_Pase-like"/>
</dbReference>
<reference evidence="2" key="1">
    <citation type="submission" date="2020-07" db="EMBL/GenBank/DDBJ databases">
        <title>Huge and variable diversity of episymbiotic CPR bacteria and DPANN archaea in groundwater ecosystems.</title>
        <authorList>
            <person name="He C.Y."/>
            <person name="Keren R."/>
            <person name="Whittaker M."/>
            <person name="Farag I.F."/>
            <person name="Doudna J."/>
            <person name="Cate J.H.D."/>
            <person name="Banfield J.F."/>
        </authorList>
    </citation>
    <scope>NUCLEOTIDE SEQUENCE</scope>
    <source>
        <strain evidence="2">NC_groundwater_1664_Pr3_B-0.1um_52_9</strain>
    </source>
</reference>
<accession>A0A9D6Z319</accession>
<proteinExistence type="predicted"/>
<dbReference type="SUPFAM" id="SSF89550">
    <property type="entry name" value="PHP domain-like"/>
    <property type="match status" value="1"/>
</dbReference>
<protein>
    <submittedName>
        <fullName evidence="2">PHP domain-containing protein</fullName>
    </submittedName>
</protein>
<dbReference type="Proteomes" id="UP000807825">
    <property type="component" value="Unassembled WGS sequence"/>
</dbReference>
<dbReference type="CDD" id="cd07432">
    <property type="entry name" value="PHP_HisPPase"/>
    <property type="match status" value="1"/>
</dbReference>
<dbReference type="SMART" id="SM00481">
    <property type="entry name" value="POLIIIAc"/>
    <property type="match status" value="1"/>
</dbReference>